<dbReference type="InterPro" id="IPR011049">
    <property type="entry name" value="Serralysin-like_metalloprot_C"/>
</dbReference>
<accession>W4HIC2</accession>
<dbReference type="Pfam" id="PF00353">
    <property type="entry name" value="HemolysinCabind"/>
    <property type="match status" value="6"/>
</dbReference>
<evidence type="ECO:0000256" key="1">
    <source>
        <dbReference type="ARBA" id="ARBA00004370"/>
    </source>
</evidence>
<dbReference type="PRINTS" id="PR01488">
    <property type="entry name" value="RTXTOXINA"/>
</dbReference>
<dbReference type="GO" id="GO:0005509">
    <property type="term" value="F:calcium ion binding"/>
    <property type="evidence" value="ECO:0007669"/>
    <property type="project" value="InterPro"/>
</dbReference>
<dbReference type="PANTHER" id="PTHR38340:SF1">
    <property type="entry name" value="S-LAYER PROTEIN"/>
    <property type="match status" value="1"/>
</dbReference>
<dbReference type="EMBL" id="AQQW01000006">
    <property type="protein sequence ID" value="ETW12487.1"/>
    <property type="molecule type" value="Genomic_DNA"/>
</dbReference>
<proteinExistence type="predicted"/>
<evidence type="ECO:0000256" key="2">
    <source>
        <dbReference type="ARBA" id="ARBA00004613"/>
    </source>
</evidence>
<protein>
    <submittedName>
        <fullName evidence="9">5'-nucleotidase domain-containing protein</fullName>
    </submittedName>
</protein>
<name>W4HIC2_9RHOB</name>
<comment type="subcellular location">
    <subcellularLocation>
        <location evidence="1">Membrane</location>
    </subcellularLocation>
    <subcellularLocation>
        <location evidence="2">Secreted</location>
    </subcellularLocation>
</comment>
<dbReference type="Proteomes" id="UP000019063">
    <property type="component" value="Unassembled WGS sequence"/>
</dbReference>
<dbReference type="PATRIC" id="fig|1317118.6.peg.2212"/>
<feature type="region of interest" description="Disordered" evidence="8">
    <location>
        <begin position="220"/>
        <end position="240"/>
    </location>
</feature>
<keyword evidence="5" id="KW-0677">Repeat</keyword>
<dbReference type="eggNOG" id="COG2931">
    <property type="taxonomic scope" value="Bacteria"/>
</dbReference>
<keyword evidence="3" id="KW-0964">Secreted</keyword>
<feature type="compositionally biased region" description="Gly residues" evidence="8">
    <location>
        <begin position="515"/>
        <end position="524"/>
    </location>
</feature>
<keyword evidence="4" id="KW-0800">Toxin</keyword>
<evidence type="ECO:0000313" key="9">
    <source>
        <dbReference type="EMBL" id="ETW12487.1"/>
    </source>
</evidence>
<feature type="compositionally biased region" description="Low complexity" evidence="8">
    <location>
        <begin position="584"/>
        <end position="604"/>
    </location>
</feature>
<dbReference type="InterPro" id="IPR003995">
    <property type="entry name" value="RTX_toxin_determinant-A"/>
</dbReference>
<feature type="compositionally biased region" description="Gly residues" evidence="8">
    <location>
        <begin position="147"/>
        <end position="156"/>
    </location>
</feature>
<feature type="region of interest" description="Disordered" evidence="8">
    <location>
        <begin position="492"/>
        <end position="692"/>
    </location>
</feature>
<keyword evidence="7" id="KW-0472">Membrane</keyword>
<feature type="compositionally biased region" description="Gly residues" evidence="8">
    <location>
        <begin position="557"/>
        <end position="579"/>
    </location>
</feature>
<dbReference type="GO" id="GO:0090729">
    <property type="term" value="F:toxin activity"/>
    <property type="evidence" value="ECO:0007669"/>
    <property type="project" value="UniProtKB-KW"/>
</dbReference>
<dbReference type="InterPro" id="IPR050557">
    <property type="entry name" value="RTX_toxin/Mannuronan_C5-epim"/>
</dbReference>
<dbReference type="STRING" id="1379903.ATO8_10734"/>
<dbReference type="SUPFAM" id="SSF51120">
    <property type="entry name" value="beta-Roll"/>
    <property type="match status" value="3"/>
</dbReference>
<comment type="caution">
    <text evidence="9">The sequence shown here is derived from an EMBL/GenBank/DDBJ whole genome shotgun (WGS) entry which is preliminary data.</text>
</comment>
<keyword evidence="6" id="KW-0843">Virulence</keyword>
<dbReference type="InterPro" id="IPR018511">
    <property type="entry name" value="Hemolysin-typ_Ca-bd_CS"/>
</dbReference>
<dbReference type="PANTHER" id="PTHR38340">
    <property type="entry name" value="S-LAYER PROTEIN"/>
    <property type="match status" value="1"/>
</dbReference>
<evidence type="ECO:0000256" key="7">
    <source>
        <dbReference type="ARBA" id="ARBA00023136"/>
    </source>
</evidence>
<dbReference type="Gene3D" id="2.150.10.10">
    <property type="entry name" value="Serralysin-like metalloprotease, C-terminal"/>
    <property type="match status" value="4"/>
</dbReference>
<reference evidence="9 10" key="1">
    <citation type="journal article" date="2014" name="Antonie Van Leeuwenhoek">
        <title>Roseivivax atlanticus sp. nov., isolated from surface seawater of the Atlantic Ocean.</title>
        <authorList>
            <person name="Li G."/>
            <person name="Lai Q."/>
            <person name="Liu X."/>
            <person name="Sun F."/>
            <person name="Shao Z."/>
        </authorList>
    </citation>
    <scope>NUCLEOTIDE SEQUENCE [LARGE SCALE GENOMIC DNA]</scope>
    <source>
        <strain evidence="9 10">22II-s10s</strain>
    </source>
</reference>
<evidence type="ECO:0000313" key="10">
    <source>
        <dbReference type="Proteomes" id="UP000019063"/>
    </source>
</evidence>
<dbReference type="InterPro" id="IPR001343">
    <property type="entry name" value="Hemolysn_Ca-bd"/>
</dbReference>
<feature type="compositionally biased region" description="Gly residues" evidence="8">
    <location>
        <begin position="623"/>
        <end position="653"/>
    </location>
</feature>
<evidence type="ECO:0000256" key="4">
    <source>
        <dbReference type="ARBA" id="ARBA00022656"/>
    </source>
</evidence>
<dbReference type="AlphaFoldDB" id="W4HIC2"/>
<dbReference type="GO" id="GO:0005576">
    <property type="term" value="C:extracellular region"/>
    <property type="evidence" value="ECO:0007669"/>
    <property type="project" value="UniProtKB-SubCell"/>
</dbReference>
<feature type="region of interest" description="Disordered" evidence="8">
    <location>
        <begin position="141"/>
        <end position="162"/>
    </location>
</feature>
<feature type="compositionally biased region" description="Gly residues" evidence="8">
    <location>
        <begin position="306"/>
        <end position="324"/>
    </location>
</feature>
<keyword evidence="10" id="KW-1185">Reference proteome</keyword>
<dbReference type="PRINTS" id="PR00313">
    <property type="entry name" value="CABNDNGRPT"/>
</dbReference>
<evidence type="ECO:0000256" key="6">
    <source>
        <dbReference type="ARBA" id="ARBA00023026"/>
    </source>
</evidence>
<feature type="region of interest" description="Disordered" evidence="8">
    <location>
        <begin position="303"/>
        <end position="324"/>
    </location>
</feature>
<dbReference type="PROSITE" id="PS00330">
    <property type="entry name" value="HEMOLYSIN_CALCIUM"/>
    <property type="match status" value="5"/>
</dbReference>
<evidence type="ECO:0000256" key="5">
    <source>
        <dbReference type="ARBA" id="ARBA00022737"/>
    </source>
</evidence>
<dbReference type="GO" id="GO:0016020">
    <property type="term" value="C:membrane"/>
    <property type="evidence" value="ECO:0007669"/>
    <property type="project" value="UniProtKB-SubCell"/>
</dbReference>
<dbReference type="RefSeq" id="WP_051487696.1">
    <property type="nucleotide sequence ID" value="NZ_AQQW01000006.1"/>
</dbReference>
<organism evidence="9 10">
    <name type="scientific">Roseivivax marinus</name>
    <dbReference type="NCBI Taxonomy" id="1379903"/>
    <lineage>
        <taxon>Bacteria</taxon>
        <taxon>Pseudomonadati</taxon>
        <taxon>Pseudomonadota</taxon>
        <taxon>Alphaproteobacteria</taxon>
        <taxon>Rhodobacterales</taxon>
        <taxon>Roseobacteraceae</taxon>
        <taxon>Roseivivax</taxon>
    </lineage>
</organism>
<gene>
    <name evidence="9" type="ORF">ATO8_10734</name>
</gene>
<feature type="compositionally biased region" description="Acidic residues" evidence="8">
    <location>
        <begin position="492"/>
        <end position="502"/>
    </location>
</feature>
<sequence>MAIFTVTSGADTSDDTDGVLTLREAIAEADAAAGPDTILFDPGITNVTLAGTLTLSTEVTVDGDINGDGFSDVTISAANSSMHFMVTEDGDATLRNLVLTDGRSTGFGSASPGDLAQAASILNLGSLEIARVAIQESDAFGKPGADGSNGGNGLNGTDGANGRNFIVFPPQTATAGADGTDGGVGGLGATGGTGGDAATVVNAGDLSIVDSAFGPGLDIRGGVGGDGGDGGAGGRGGDGGDGGRLGGIIVAAGGDGGDGGAGGRGGTAGTGGSVSAGVWTEGGDISVTGAVAFGDANAILTRGNPGTRGDGGDGGLGGTGGTGGVGTSGSDGFDAFNGPLGSSGFFGQLQSFFANAAPDNDTVVDTVVYANAYADAVVEGDTLRFSVVRIGSTDTNFTVDYAITGIDAEDIASGALSGTATFTAGGPDIVTVSLELTSNDAGGADETASFALSNLVRTSASSETQSLGVATASTLVEAGELTSIVFEGDGTDELIEGGDFDDTLSGNGGDDTVLGGAGNDVIGGGEDDDDLSGQGGDDTIAASDGNDEVNGGEGDDFIGGGEGNDTIEGGDGNDTIGGGRGDDVSNAGDGNDVNNGGPGDDVLLGGEGDDTMGASFGDDSVVGGSGDDSLGGGTGQDTLDGGTGNDSLGGGEGNDTVLGGSGDDFLAGGGRDDRIEGGTGNDTINGGPGNDTMSGGAGADVFVFTEWFDGETDRILDFDDGTDLLRLSGVENAPGSGLQGRVDALDISDVTLGGVAAAQISYEGQTIHLLGVAASDLTLDDFIFV</sequence>
<evidence type="ECO:0000256" key="3">
    <source>
        <dbReference type="ARBA" id="ARBA00022525"/>
    </source>
</evidence>
<evidence type="ECO:0000256" key="8">
    <source>
        <dbReference type="SAM" id="MobiDB-lite"/>
    </source>
</evidence>